<evidence type="ECO:0000256" key="1">
    <source>
        <dbReference type="SAM" id="MobiDB-lite"/>
    </source>
</evidence>
<organism evidence="2 3">
    <name type="scientific">Edaphochlamys debaryana</name>
    <dbReference type="NCBI Taxonomy" id="47281"/>
    <lineage>
        <taxon>Eukaryota</taxon>
        <taxon>Viridiplantae</taxon>
        <taxon>Chlorophyta</taxon>
        <taxon>core chlorophytes</taxon>
        <taxon>Chlorophyceae</taxon>
        <taxon>CS clade</taxon>
        <taxon>Chlamydomonadales</taxon>
        <taxon>Chlamydomonadales incertae sedis</taxon>
        <taxon>Edaphochlamys</taxon>
    </lineage>
</organism>
<protein>
    <submittedName>
        <fullName evidence="2">Uncharacterized protein</fullName>
    </submittedName>
</protein>
<feature type="compositionally biased region" description="Acidic residues" evidence="1">
    <location>
        <begin position="362"/>
        <end position="376"/>
    </location>
</feature>
<accession>A0A835XSS0</accession>
<evidence type="ECO:0000313" key="2">
    <source>
        <dbReference type="EMBL" id="KAG2488992.1"/>
    </source>
</evidence>
<sequence>MGCGASSAASAKAPDAAPAVPASFTPPPRDAPESEWCNLVPKPDLSEVTMGANIPAFYLCIHDNQADDAPRLTVVSLQDGSLEPVRIKDRGRGLAAARGLECLWLIDAKAAGKEQDYYATMESGGNAWLFKLSRKRGQWVAHGVKQFAVAPPPGAAAEAPQCEGARCFVDEGRLWLEYASRGGRNGGTPVTPWVARHPFDVKAVRKGRWQLDPGALEVTYWPQVDNDPDVRQCADLGHAPGMARYGQLFAAAYDDPEHETHFRSYILERLPGAQAGGVENCKPLFIVRGGKIEAIHDLTRDLTVFATDDEGRGATLTLLHRHSGAAWRIAVQPPEGEDPRLYGVSGIAPVDPSVTKQRDSSSSEEESEAEEEEEEGDQGRDRDRDNRDRRRSGEGDDGGGGGGMMEMFGGGEED</sequence>
<feature type="region of interest" description="Disordered" evidence="1">
    <location>
        <begin position="332"/>
        <end position="414"/>
    </location>
</feature>
<feature type="compositionally biased region" description="Basic and acidic residues" evidence="1">
    <location>
        <begin position="377"/>
        <end position="394"/>
    </location>
</feature>
<feature type="region of interest" description="Disordered" evidence="1">
    <location>
        <begin position="1"/>
        <end position="34"/>
    </location>
</feature>
<dbReference type="EMBL" id="JAEHOE010000077">
    <property type="protein sequence ID" value="KAG2488992.1"/>
    <property type="molecule type" value="Genomic_DNA"/>
</dbReference>
<evidence type="ECO:0000313" key="3">
    <source>
        <dbReference type="Proteomes" id="UP000612055"/>
    </source>
</evidence>
<proteinExistence type="predicted"/>
<dbReference type="AlphaFoldDB" id="A0A835XSS0"/>
<feature type="compositionally biased region" description="Gly residues" evidence="1">
    <location>
        <begin position="398"/>
        <end position="414"/>
    </location>
</feature>
<name>A0A835XSS0_9CHLO</name>
<dbReference type="OrthoDB" id="529734at2759"/>
<comment type="caution">
    <text evidence="2">The sequence shown here is derived from an EMBL/GenBank/DDBJ whole genome shotgun (WGS) entry which is preliminary data.</text>
</comment>
<dbReference type="Proteomes" id="UP000612055">
    <property type="component" value="Unassembled WGS sequence"/>
</dbReference>
<reference evidence="2" key="1">
    <citation type="journal article" date="2020" name="bioRxiv">
        <title>Comparative genomics of Chlamydomonas.</title>
        <authorList>
            <person name="Craig R.J."/>
            <person name="Hasan A.R."/>
            <person name="Ness R.W."/>
            <person name="Keightley P.D."/>
        </authorList>
    </citation>
    <scope>NUCLEOTIDE SEQUENCE</scope>
    <source>
        <strain evidence="2">CCAP 11/70</strain>
    </source>
</reference>
<feature type="compositionally biased region" description="Low complexity" evidence="1">
    <location>
        <begin position="1"/>
        <end position="23"/>
    </location>
</feature>
<keyword evidence="3" id="KW-1185">Reference proteome</keyword>
<gene>
    <name evidence="2" type="ORF">HYH03_012432</name>
</gene>